<gene>
    <name evidence="11" type="ORF">H5410_029493</name>
</gene>
<dbReference type="Proteomes" id="UP000824120">
    <property type="component" value="Chromosome 5"/>
</dbReference>
<dbReference type="InterPro" id="IPR004240">
    <property type="entry name" value="EMP70"/>
</dbReference>
<comment type="subcellular location">
    <subcellularLocation>
        <location evidence="1">Endosome membrane</location>
        <topology evidence="1">Multi-pass membrane protein</topology>
    </subcellularLocation>
    <subcellularLocation>
        <location evidence="2">Golgi apparatus membrane</location>
        <topology evidence="2">Multi-pass membrane protein</topology>
    </subcellularLocation>
</comment>
<sequence length="211" mass="24549">MYTSIVTEMEKKMTSYVVVLIVLCCCVTPARSDGSDHKYKAGDQVTMYANKVGPFHNPSEMYRFFDLPFCAPAHVTDKKEALGEVLNGDRLVSAPYKLDFMYDKDSEIACKKKLSKEEVSQFRSAVAKDYYFQMYYDDLPIWGFLGRVDKEGKTDPSEYKYYLFKHLHFEIFYNNDRVVEINARTDPNALVDITEDKEVDADFVYSVKWKE</sequence>
<name>A0A9J5Z546_SOLCO</name>
<dbReference type="GO" id="GO:0000139">
    <property type="term" value="C:Golgi membrane"/>
    <property type="evidence" value="ECO:0007669"/>
    <property type="project" value="UniProtKB-SubCell"/>
</dbReference>
<dbReference type="PANTHER" id="PTHR10766">
    <property type="entry name" value="TRANSMEMBRANE 9 SUPERFAMILY PROTEIN"/>
    <property type="match status" value="1"/>
</dbReference>
<evidence type="ECO:0000313" key="12">
    <source>
        <dbReference type="Proteomes" id="UP000824120"/>
    </source>
</evidence>
<keyword evidence="5 10" id="KW-0732">Signal</keyword>
<keyword evidence="8" id="KW-0333">Golgi apparatus</keyword>
<proteinExistence type="inferred from homology"/>
<keyword evidence="4" id="KW-0812">Transmembrane</keyword>
<evidence type="ECO:0000256" key="8">
    <source>
        <dbReference type="ARBA" id="ARBA00023034"/>
    </source>
</evidence>
<evidence type="ECO:0000256" key="10">
    <source>
        <dbReference type="RuleBase" id="RU363079"/>
    </source>
</evidence>
<feature type="signal peptide" evidence="10">
    <location>
        <begin position="1"/>
        <end position="32"/>
    </location>
</feature>
<dbReference type="EMBL" id="JACXVP010000005">
    <property type="protein sequence ID" value="KAG5608001.1"/>
    <property type="molecule type" value="Genomic_DNA"/>
</dbReference>
<accession>A0A9J5Z546</accession>
<protein>
    <recommendedName>
        <fullName evidence="10">Transmembrane 9 superfamily member</fullName>
    </recommendedName>
</protein>
<organism evidence="11 12">
    <name type="scientific">Solanum commersonii</name>
    <name type="common">Commerson's wild potato</name>
    <name type="synonym">Commerson's nightshade</name>
    <dbReference type="NCBI Taxonomy" id="4109"/>
    <lineage>
        <taxon>Eukaryota</taxon>
        <taxon>Viridiplantae</taxon>
        <taxon>Streptophyta</taxon>
        <taxon>Embryophyta</taxon>
        <taxon>Tracheophyta</taxon>
        <taxon>Spermatophyta</taxon>
        <taxon>Magnoliopsida</taxon>
        <taxon>eudicotyledons</taxon>
        <taxon>Gunneridae</taxon>
        <taxon>Pentapetalae</taxon>
        <taxon>asterids</taxon>
        <taxon>lamiids</taxon>
        <taxon>Solanales</taxon>
        <taxon>Solanaceae</taxon>
        <taxon>Solanoideae</taxon>
        <taxon>Solaneae</taxon>
        <taxon>Solanum</taxon>
    </lineage>
</organism>
<comment type="caution">
    <text evidence="11">The sequence shown here is derived from an EMBL/GenBank/DDBJ whole genome shotgun (WGS) entry which is preliminary data.</text>
</comment>
<evidence type="ECO:0000313" key="11">
    <source>
        <dbReference type="EMBL" id="KAG5608001.1"/>
    </source>
</evidence>
<evidence type="ECO:0000256" key="7">
    <source>
        <dbReference type="ARBA" id="ARBA00022989"/>
    </source>
</evidence>
<keyword evidence="6" id="KW-0967">Endosome</keyword>
<keyword evidence="9" id="KW-0472">Membrane</keyword>
<comment type="similarity">
    <text evidence="3 10">Belongs to the nonaspanin (TM9SF) (TC 9.A.2) family.</text>
</comment>
<keyword evidence="7" id="KW-1133">Transmembrane helix</keyword>
<evidence type="ECO:0000256" key="2">
    <source>
        <dbReference type="ARBA" id="ARBA00004653"/>
    </source>
</evidence>
<dbReference type="GO" id="GO:0010008">
    <property type="term" value="C:endosome membrane"/>
    <property type="evidence" value="ECO:0007669"/>
    <property type="project" value="UniProtKB-SubCell"/>
</dbReference>
<feature type="chain" id="PRO_5039960744" description="Transmembrane 9 superfamily member" evidence="10">
    <location>
        <begin position="33"/>
        <end position="211"/>
    </location>
</feature>
<evidence type="ECO:0000256" key="3">
    <source>
        <dbReference type="ARBA" id="ARBA00005227"/>
    </source>
</evidence>
<evidence type="ECO:0000256" key="1">
    <source>
        <dbReference type="ARBA" id="ARBA00004337"/>
    </source>
</evidence>
<evidence type="ECO:0000256" key="9">
    <source>
        <dbReference type="ARBA" id="ARBA00023136"/>
    </source>
</evidence>
<dbReference type="Pfam" id="PF02990">
    <property type="entry name" value="EMP70"/>
    <property type="match status" value="1"/>
</dbReference>
<dbReference type="PANTHER" id="PTHR10766:SF175">
    <property type="entry name" value="TRANSMEMBRANE 9 SUPERFAMILY MEMBER"/>
    <property type="match status" value="1"/>
</dbReference>
<reference evidence="11 12" key="1">
    <citation type="submission" date="2020-09" db="EMBL/GenBank/DDBJ databases">
        <title>De no assembly of potato wild relative species, Solanum commersonii.</title>
        <authorList>
            <person name="Cho K."/>
        </authorList>
    </citation>
    <scope>NUCLEOTIDE SEQUENCE [LARGE SCALE GENOMIC DNA]</scope>
    <source>
        <strain evidence="11">LZ3.2</strain>
        <tissue evidence="11">Leaf</tissue>
    </source>
</reference>
<evidence type="ECO:0000256" key="6">
    <source>
        <dbReference type="ARBA" id="ARBA00022753"/>
    </source>
</evidence>
<dbReference type="AlphaFoldDB" id="A0A9J5Z546"/>
<dbReference type="GO" id="GO:0072657">
    <property type="term" value="P:protein localization to membrane"/>
    <property type="evidence" value="ECO:0007669"/>
    <property type="project" value="TreeGrafter"/>
</dbReference>
<evidence type="ECO:0000256" key="4">
    <source>
        <dbReference type="ARBA" id="ARBA00022692"/>
    </source>
</evidence>
<dbReference type="OrthoDB" id="1666796at2759"/>
<keyword evidence="12" id="KW-1185">Reference proteome</keyword>
<evidence type="ECO:0000256" key="5">
    <source>
        <dbReference type="ARBA" id="ARBA00022729"/>
    </source>
</evidence>